<gene>
    <name evidence="2" type="ORF">MEI_00721</name>
</gene>
<keyword evidence="1" id="KW-0732">Signal</keyword>
<dbReference type="EMBL" id="AIMH01000016">
    <property type="protein sequence ID" value="EJF98222.1"/>
    <property type="molecule type" value="Genomic_DNA"/>
</dbReference>
<name>A0ABP2QXI0_BARVI</name>
<feature type="signal peptide" evidence="1">
    <location>
        <begin position="1"/>
        <end position="23"/>
    </location>
</feature>
<organism evidence="2 3">
    <name type="scientific">Bartonella vinsonii subsp. arupensis Pm136co</name>
    <dbReference type="NCBI Taxonomy" id="1094561"/>
    <lineage>
        <taxon>Bacteria</taxon>
        <taxon>Pseudomonadati</taxon>
        <taxon>Pseudomonadota</taxon>
        <taxon>Alphaproteobacteria</taxon>
        <taxon>Hyphomicrobiales</taxon>
        <taxon>Bartonellaceae</taxon>
        <taxon>Bartonella</taxon>
    </lineage>
</organism>
<feature type="chain" id="PRO_5046380212" evidence="1">
    <location>
        <begin position="24"/>
        <end position="162"/>
    </location>
</feature>
<proteinExistence type="predicted"/>
<reference evidence="2 3" key="1">
    <citation type="submission" date="2012-03" db="EMBL/GenBank/DDBJ databases">
        <title>The Genome Sequence of Bartonella vinsonii subsp. arupensis str. Pm136co.</title>
        <authorList>
            <consortium name="The Broad Institute Genome Sequencing Platform"/>
            <consortium name="The Broad Institute Genome Sequencing Center for Infectious Disease"/>
            <person name="Feldgarden M."/>
            <person name="Kirby J."/>
            <person name="Kosoy M."/>
            <person name="Birtles R."/>
            <person name="Probert W.S."/>
            <person name="Chiaraviglio L."/>
            <person name="Young S.K."/>
            <person name="Zeng Q."/>
            <person name="Gargeya S."/>
            <person name="Fitzgerald M."/>
            <person name="Haas B."/>
            <person name="Abouelleil A."/>
            <person name="Alvarado L."/>
            <person name="Arachchi H.M."/>
            <person name="Berlin A."/>
            <person name="Chapman S.B."/>
            <person name="Gearin G."/>
            <person name="Goldberg J."/>
            <person name="Griggs A."/>
            <person name="Gujja S."/>
            <person name="Hansen M."/>
            <person name="Heiman D."/>
            <person name="Howarth C."/>
            <person name="Larimer J."/>
            <person name="Lui A."/>
            <person name="MacDonald P.J.P."/>
            <person name="McCowen C."/>
            <person name="Montmayeur A."/>
            <person name="Murphy C."/>
            <person name="Neiman D."/>
            <person name="Pearson M."/>
            <person name="Priest M."/>
            <person name="Roberts A."/>
            <person name="Saif S."/>
            <person name="Shea T."/>
            <person name="Sisk P."/>
            <person name="Stolte C."/>
            <person name="Sykes S."/>
            <person name="Wortman J."/>
            <person name="Nusbaum C."/>
            <person name="Birren B."/>
        </authorList>
    </citation>
    <scope>NUCLEOTIDE SEQUENCE [LARGE SCALE GENOMIC DNA]</scope>
    <source>
        <strain evidence="2 3">Pm136co</strain>
    </source>
</reference>
<keyword evidence="3" id="KW-1185">Reference proteome</keyword>
<comment type="caution">
    <text evidence="2">The sequence shown here is derived from an EMBL/GenBank/DDBJ whole genome shotgun (WGS) entry which is preliminary data.</text>
</comment>
<dbReference type="Proteomes" id="UP000008948">
    <property type="component" value="Unassembled WGS sequence"/>
</dbReference>
<protein>
    <submittedName>
        <fullName evidence="2">Uncharacterized protein</fullName>
    </submittedName>
</protein>
<evidence type="ECO:0000313" key="3">
    <source>
        <dbReference type="Proteomes" id="UP000008948"/>
    </source>
</evidence>
<sequence>MFKFVLRLFPLFLFGLYTQITMAKETDNQFDFPYVIANYTLTEDFLFKMEKIEKECKNTPPEPETSETKYYGGSIEKQITTISNRPKLMKILRKNNITPKEFVIGSMALQTTLIMLFNKPSPEDFKREGLSSLEKNSIFLSNLEFGKKHLYRMISVLKETCR</sequence>
<evidence type="ECO:0000313" key="2">
    <source>
        <dbReference type="EMBL" id="EJF98222.1"/>
    </source>
</evidence>
<dbReference type="RefSeq" id="WP_004862450.1">
    <property type="nucleotide sequence ID" value="NZ_JH725044.1"/>
</dbReference>
<evidence type="ECO:0000256" key="1">
    <source>
        <dbReference type="SAM" id="SignalP"/>
    </source>
</evidence>
<accession>A0ABP2QXI0</accession>